<dbReference type="OrthoDB" id="692274at2759"/>
<dbReference type="EMBL" id="JACMSC010000004">
    <property type="protein sequence ID" value="KAG6526479.1"/>
    <property type="molecule type" value="Genomic_DNA"/>
</dbReference>
<gene>
    <name evidence="9" type="ORF">ZIOFF_016464</name>
</gene>
<proteinExistence type="inferred from homology"/>
<comment type="similarity">
    <text evidence="2">Belongs to the SHI protein family.</text>
</comment>
<evidence type="ECO:0000256" key="8">
    <source>
        <dbReference type="SAM" id="MobiDB-lite"/>
    </source>
</evidence>
<feature type="compositionally biased region" description="Gly residues" evidence="8">
    <location>
        <begin position="1"/>
        <end position="14"/>
    </location>
</feature>
<feature type="compositionally biased region" description="Low complexity" evidence="8">
    <location>
        <begin position="146"/>
        <end position="155"/>
    </location>
</feature>
<dbReference type="GO" id="GO:0003677">
    <property type="term" value="F:DNA binding"/>
    <property type="evidence" value="ECO:0007669"/>
    <property type="project" value="UniProtKB-KW"/>
</dbReference>
<evidence type="ECO:0000256" key="7">
    <source>
        <dbReference type="ARBA" id="ARBA00023242"/>
    </source>
</evidence>
<comment type="caution">
    <text evidence="9">The sequence shown here is derived from an EMBL/GenBank/DDBJ whole genome shotgun (WGS) entry which is preliminary data.</text>
</comment>
<evidence type="ECO:0000256" key="6">
    <source>
        <dbReference type="ARBA" id="ARBA00023159"/>
    </source>
</evidence>
<dbReference type="NCBIfam" id="TIGR01624">
    <property type="entry name" value="LRP1_Cterm"/>
    <property type="match status" value="1"/>
</dbReference>
<keyword evidence="6" id="KW-0010">Activator</keyword>
<dbReference type="AlphaFoldDB" id="A0A8J5HST3"/>
<comment type="subcellular location">
    <subcellularLocation>
        <location evidence="1">Nucleus</location>
    </subcellularLocation>
</comment>
<dbReference type="NCBIfam" id="TIGR01623">
    <property type="entry name" value="put_zinc_LRP1"/>
    <property type="match status" value="1"/>
</dbReference>
<dbReference type="Pfam" id="PF05142">
    <property type="entry name" value="DUF702"/>
    <property type="match status" value="1"/>
</dbReference>
<protein>
    <recommendedName>
        <fullName evidence="11">Protein SHI RELATED SEQUENCE 1</fullName>
    </recommendedName>
</protein>
<dbReference type="InterPro" id="IPR006510">
    <property type="entry name" value="Znf_LRP1"/>
</dbReference>
<reference evidence="9 10" key="1">
    <citation type="submission" date="2020-08" db="EMBL/GenBank/DDBJ databases">
        <title>Plant Genome Project.</title>
        <authorList>
            <person name="Zhang R.-G."/>
        </authorList>
    </citation>
    <scope>NUCLEOTIDE SEQUENCE [LARGE SCALE GENOMIC DNA]</scope>
    <source>
        <tissue evidence="9">Rhizome</tissue>
    </source>
</reference>
<evidence type="ECO:0008006" key="11">
    <source>
        <dbReference type="Google" id="ProtNLM"/>
    </source>
</evidence>
<accession>A0A8J5HST3</accession>
<evidence type="ECO:0000256" key="4">
    <source>
        <dbReference type="ARBA" id="ARBA00022833"/>
    </source>
</evidence>
<evidence type="ECO:0000313" key="10">
    <source>
        <dbReference type="Proteomes" id="UP000734854"/>
    </source>
</evidence>
<evidence type="ECO:0000256" key="2">
    <source>
        <dbReference type="ARBA" id="ARBA00006911"/>
    </source>
</evidence>
<keyword evidence="10" id="KW-1185">Reference proteome</keyword>
<evidence type="ECO:0000313" key="9">
    <source>
        <dbReference type="EMBL" id="KAG6526479.1"/>
    </source>
</evidence>
<dbReference type="InterPro" id="IPR007818">
    <property type="entry name" value="SHI"/>
</dbReference>
<dbReference type="GO" id="GO:0005634">
    <property type="term" value="C:nucleus"/>
    <property type="evidence" value="ECO:0007669"/>
    <property type="project" value="UniProtKB-SubCell"/>
</dbReference>
<dbReference type="GO" id="GO:0003700">
    <property type="term" value="F:DNA-binding transcription factor activity"/>
    <property type="evidence" value="ECO:0007669"/>
    <property type="project" value="InterPro"/>
</dbReference>
<keyword evidence="5" id="KW-0238">DNA-binding</keyword>
<sequence length="316" mass="33170">MAGFFLGGGSGAGGSHQPPRSGVPPTEGGFFLYEPRGGGGGRGEDASAGYATRGFELWQQHGQIYPGGGGVFPDEAQPRGGVSCRDCGNQAKKDCVHLRCRTCCQSRGFACSTHVKSTWVPAARRRERQQNLAGGAQLDHYRHRASSSSDAAANAVTEPSNSKRQRELTAGSARPTTAIAVPSMFGELQESFPAEVSAPASFRCVRVSHVDEGDEVYAYQTAINIGGHVFKGLLYDHGPEAGPSETYPAGGASTSSSRHPHLRHPGDTGSSSPTATAALGDAAINATAVDQLFDPYPTPLSAFMAGTQFFPHQHRP</sequence>
<evidence type="ECO:0000256" key="1">
    <source>
        <dbReference type="ARBA" id="ARBA00004123"/>
    </source>
</evidence>
<keyword evidence="7" id="KW-0539">Nucleus</keyword>
<evidence type="ECO:0000256" key="5">
    <source>
        <dbReference type="ARBA" id="ARBA00023125"/>
    </source>
</evidence>
<feature type="region of interest" description="Disordered" evidence="8">
    <location>
        <begin position="241"/>
        <end position="275"/>
    </location>
</feature>
<dbReference type="InterPro" id="IPR006511">
    <property type="entry name" value="SHI_C"/>
</dbReference>
<dbReference type="PANTHER" id="PTHR31604:SF2">
    <property type="entry name" value="PROTEIN SHI RELATED SEQUENCE 7"/>
    <property type="match status" value="1"/>
</dbReference>
<dbReference type="GO" id="GO:0046872">
    <property type="term" value="F:metal ion binding"/>
    <property type="evidence" value="ECO:0007669"/>
    <property type="project" value="UniProtKB-KW"/>
</dbReference>
<dbReference type="PANTHER" id="PTHR31604">
    <property type="entry name" value="PROTEIN LATERAL ROOT PRIMORDIUM 1"/>
    <property type="match status" value="1"/>
</dbReference>
<feature type="region of interest" description="Disordered" evidence="8">
    <location>
        <begin position="1"/>
        <end position="46"/>
    </location>
</feature>
<keyword evidence="4" id="KW-0862">Zinc</keyword>
<keyword evidence="3" id="KW-0479">Metal-binding</keyword>
<dbReference type="GO" id="GO:0045893">
    <property type="term" value="P:positive regulation of DNA-templated transcription"/>
    <property type="evidence" value="ECO:0007669"/>
    <property type="project" value="TreeGrafter"/>
</dbReference>
<dbReference type="Proteomes" id="UP000734854">
    <property type="component" value="Unassembled WGS sequence"/>
</dbReference>
<feature type="region of interest" description="Disordered" evidence="8">
    <location>
        <begin position="145"/>
        <end position="175"/>
    </location>
</feature>
<evidence type="ECO:0000256" key="3">
    <source>
        <dbReference type="ARBA" id="ARBA00022723"/>
    </source>
</evidence>
<name>A0A8J5HST3_ZINOF</name>
<organism evidence="9 10">
    <name type="scientific">Zingiber officinale</name>
    <name type="common">Ginger</name>
    <name type="synonym">Amomum zingiber</name>
    <dbReference type="NCBI Taxonomy" id="94328"/>
    <lineage>
        <taxon>Eukaryota</taxon>
        <taxon>Viridiplantae</taxon>
        <taxon>Streptophyta</taxon>
        <taxon>Embryophyta</taxon>
        <taxon>Tracheophyta</taxon>
        <taxon>Spermatophyta</taxon>
        <taxon>Magnoliopsida</taxon>
        <taxon>Liliopsida</taxon>
        <taxon>Zingiberales</taxon>
        <taxon>Zingiberaceae</taxon>
        <taxon>Zingiber</taxon>
    </lineage>
</organism>